<evidence type="ECO:0000313" key="4">
    <source>
        <dbReference type="Proteomes" id="UP001497453"/>
    </source>
</evidence>
<dbReference type="InterPro" id="IPR011009">
    <property type="entry name" value="Kinase-like_dom_sf"/>
</dbReference>
<dbReference type="EMBL" id="OZ037948">
    <property type="protein sequence ID" value="CAL1708586.1"/>
    <property type="molecule type" value="Genomic_DNA"/>
</dbReference>
<feature type="compositionally biased region" description="Basic and acidic residues" evidence="1">
    <location>
        <begin position="755"/>
        <end position="780"/>
    </location>
</feature>
<reference evidence="4" key="1">
    <citation type="submission" date="2024-04" db="EMBL/GenBank/DDBJ databases">
        <authorList>
            <person name="Shaw F."/>
            <person name="Minotto A."/>
        </authorList>
    </citation>
    <scope>NUCLEOTIDE SEQUENCE [LARGE SCALE GENOMIC DNA]</scope>
</reference>
<proteinExistence type="predicted"/>
<feature type="compositionally biased region" description="Basic and acidic residues" evidence="1">
    <location>
        <begin position="603"/>
        <end position="633"/>
    </location>
</feature>
<dbReference type="SUPFAM" id="SSF56112">
    <property type="entry name" value="Protein kinase-like (PK-like)"/>
    <property type="match status" value="1"/>
</dbReference>
<evidence type="ECO:0000259" key="2">
    <source>
        <dbReference type="Pfam" id="PF17667"/>
    </source>
</evidence>
<dbReference type="InterPro" id="IPR040976">
    <property type="entry name" value="Pkinase_fungal"/>
</dbReference>
<feature type="region of interest" description="Disordered" evidence="1">
    <location>
        <begin position="603"/>
        <end position="823"/>
    </location>
</feature>
<feature type="compositionally biased region" description="Basic residues" evidence="1">
    <location>
        <begin position="745"/>
        <end position="754"/>
    </location>
</feature>
<protein>
    <recommendedName>
        <fullName evidence="2">Fungal-type protein kinase domain-containing protein</fullName>
    </recommendedName>
</protein>
<dbReference type="Gene3D" id="1.10.510.10">
    <property type="entry name" value="Transferase(Phosphotransferase) domain 1"/>
    <property type="match status" value="1"/>
</dbReference>
<keyword evidence="4" id="KW-1185">Reference proteome</keyword>
<dbReference type="PROSITE" id="PS00109">
    <property type="entry name" value="PROTEIN_KINASE_TYR"/>
    <property type="match status" value="1"/>
</dbReference>
<gene>
    <name evidence="3" type="ORF">GFSPODELE1_LOCUS6922</name>
</gene>
<sequence>MPITKANGFFDAYMTPKDDKWLRKKIPTLNVDKVPCEPKHESTMYGSLCAAVNDSEVCPGFKLVNVASMVDGNGRKLRPDIALAEKGKLAFHFGNIDTFSELKNVPSKDPFYRKADLNTLEKDDSDSADTRGQLLSYVTTMLSRQQRTFILSFSICGSYVRFFRWDRAGCVVTELINFHKNPEILAEFFWRYSHLTPAQRGFDTTAVLATARESTMLSKSLNAFIRDSKPRDVSYLRPERDPTYPTYKIAVDFGEKTPRKFVIRQPFWDSESPCGRATRAYAAYDISGDRLVFLKDSWRVEDEEDPGICSEAEIYEELNKCDIPFLPHVIHAGDVKVGGEIQKTRCQEDSGNNHPEWRKPCDRLHALVHYRVIEQLLYPMSSAVSSKETVQGVRDAAEAVKVAYKKGKILHRDISLGNVMIDKDGRGVLNDWDHAMKLLIGDSHSYRTGTWQFMSIRLLSDPYKLHEVHDDLESCFWVLLYNALHYFEHNQPKVRPIFFDEMNPVEQDDGDVQAIGGKGKIAMLSMELATYKWTCKPLDILIHKLGSVFEIYNKMAKNPYADKDALSSLHQDIDNVDIVLNLFDAALASDGWLDKDARPDIFPRKTKAERDRENARKQMDAIEKATQSRDRPRNYARAPARTIPSCLRQGRIPIDEGEAQDPHEVPQPKAGPSRLAEDVFRSSSKRTIDDTPDGEPFFRSSKKLRTEACDRPPPPRPRPRPRRAPLPLPLPPAPPVPAVAEPRHLTRSKTKLKKSTQDDVDMREVSHRYETRSKSNESRRQQNSGAQATRKKVERAPVRTKGIKSTGAAGNRVQPKSNPRRRR</sequence>
<dbReference type="Proteomes" id="UP001497453">
    <property type="component" value="Chromosome 5"/>
</dbReference>
<dbReference type="PANTHER" id="PTHR38248:SF2">
    <property type="entry name" value="FUNK1 11"/>
    <property type="match status" value="1"/>
</dbReference>
<dbReference type="Pfam" id="PF17667">
    <property type="entry name" value="Pkinase_fungal"/>
    <property type="match status" value="1"/>
</dbReference>
<dbReference type="InterPro" id="IPR008266">
    <property type="entry name" value="Tyr_kinase_AS"/>
</dbReference>
<dbReference type="PANTHER" id="PTHR38248">
    <property type="entry name" value="FUNK1 6"/>
    <property type="match status" value="1"/>
</dbReference>
<feature type="domain" description="Fungal-type protein kinase" evidence="2">
    <location>
        <begin position="122"/>
        <end position="481"/>
    </location>
</feature>
<accession>A0ABP1DLA7</accession>
<name>A0ABP1DLA7_9APHY</name>
<evidence type="ECO:0000256" key="1">
    <source>
        <dbReference type="SAM" id="MobiDB-lite"/>
    </source>
</evidence>
<evidence type="ECO:0000313" key="3">
    <source>
        <dbReference type="EMBL" id="CAL1708586.1"/>
    </source>
</evidence>
<organism evidence="3 4">
    <name type="scientific">Somion occarium</name>
    <dbReference type="NCBI Taxonomy" id="3059160"/>
    <lineage>
        <taxon>Eukaryota</taxon>
        <taxon>Fungi</taxon>
        <taxon>Dikarya</taxon>
        <taxon>Basidiomycota</taxon>
        <taxon>Agaricomycotina</taxon>
        <taxon>Agaricomycetes</taxon>
        <taxon>Polyporales</taxon>
        <taxon>Cerrenaceae</taxon>
        <taxon>Somion</taxon>
    </lineage>
</organism>
<feature type="compositionally biased region" description="Pro residues" evidence="1">
    <location>
        <begin position="724"/>
        <end position="737"/>
    </location>
</feature>